<feature type="region of interest" description="Disordered" evidence="1">
    <location>
        <begin position="369"/>
        <end position="439"/>
    </location>
</feature>
<keyword evidence="3" id="KW-1185">Reference proteome</keyword>
<accession>A0ABS1PPU4</accession>
<name>A0ABS1PPU4_9ACTN</name>
<evidence type="ECO:0000256" key="1">
    <source>
        <dbReference type="SAM" id="MobiDB-lite"/>
    </source>
</evidence>
<protein>
    <recommendedName>
        <fullName evidence="4">Glycosyltransferase family 4 protein</fullName>
    </recommendedName>
</protein>
<dbReference type="RefSeq" id="WP_201852294.1">
    <property type="nucleotide sequence ID" value="NZ_JAERRG010000007.1"/>
</dbReference>
<dbReference type="Proteomes" id="UP000621510">
    <property type="component" value="Unassembled WGS sequence"/>
</dbReference>
<gene>
    <name evidence="2" type="ORF">JK364_18870</name>
</gene>
<sequence length="439" mass="46600">MVSAAPSASPAAASPATLAFVESPVQLLNVLEWAYADARRADAQRADVQRADVQRADAQRADAQRAGGPEATAPQDLTVVVLSPHDPMTRGQLRRMAELARDEGFAVRWEDARGGAGAPIKTIGGLRGPLRRAGRIVIGDPFSRYVQLLLTLTRAKDLVVVDDGTATMEFISQLAKGEPLVRWHRRGSKGPRDMVFAPVSATARRRLTPGAKRRVEVFSSMPVEPPAGVTITANDFAWTRARFGPPRLTGGTDLVGTSLVETGVVDLERYLEAVGSLARAHGATRYFAHRRESAEKLHRVSAEVGLEIVRPDLPLELIARRGPIGHTIVSFPSTVVHTLPLALVGTGVQVAVCDVDPAWLTRDASPRAQGFLSGVTGTARDVRRLGSGPQAGSPPPRDAAPPRDSVPQRDAAPKRDAAPQREAAPPANPGPPAAPVAAS</sequence>
<evidence type="ECO:0000313" key="3">
    <source>
        <dbReference type="Proteomes" id="UP000621510"/>
    </source>
</evidence>
<organism evidence="2 3">
    <name type="scientific">Streptomyces endocoffeicus</name>
    <dbReference type="NCBI Taxonomy" id="2898945"/>
    <lineage>
        <taxon>Bacteria</taxon>
        <taxon>Bacillati</taxon>
        <taxon>Actinomycetota</taxon>
        <taxon>Actinomycetes</taxon>
        <taxon>Kitasatosporales</taxon>
        <taxon>Streptomycetaceae</taxon>
        <taxon>Streptomyces</taxon>
    </lineage>
</organism>
<dbReference type="EMBL" id="JAERRG010000007">
    <property type="protein sequence ID" value="MBL1114440.1"/>
    <property type="molecule type" value="Genomic_DNA"/>
</dbReference>
<comment type="caution">
    <text evidence="2">The sequence shown here is derived from an EMBL/GenBank/DDBJ whole genome shotgun (WGS) entry which is preliminary data.</text>
</comment>
<evidence type="ECO:0008006" key="4">
    <source>
        <dbReference type="Google" id="ProtNLM"/>
    </source>
</evidence>
<evidence type="ECO:0000313" key="2">
    <source>
        <dbReference type="EMBL" id="MBL1114440.1"/>
    </source>
</evidence>
<feature type="region of interest" description="Disordered" evidence="1">
    <location>
        <begin position="44"/>
        <end position="72"/>
    </location>
</feature>
<reference evidence="2 3" key="1">
    <citation type="submission" date="2021-01" db="EMBL/GenBank/DDBJ databases">
        <title>WGS of actinomycetes isolated from Thailand.</title>
        <authorList>
            <person name="Thawai C."/>
        </authorList>
    </citation>
    <scope>NUCLEOTIDE SEQUENCE [LARGE SCALE GENOMIC DNA]</scope>
    <source>
        <strain evidence="2 3">CA3R110</strain>
    </source>
</reference>
<proteinExistence type="predicted"/>
<feature type="compositionally biased region" description="Pro residues" evidence="1">
    <location>
        <begin position="426"/>
        <end position="439"/>
    </location>
</feature>
<feature type="compositionally biased region" description="Basic and acidic residues" evidence="1">
    <location>
        <begin position="44"/>
        <end position="63"/>
    </location>
</feature>